<feature type="compositionally biased region" description="Low complexity" evidence="1">
    <location>
        <begin position="74"/>
        <end position="86"/>
    </location>
</feature>
<organism evidence="3">
    <name type="scientific">Musa acuminata subsp. malaccensis</name>
    <name type="common">Wild banana</name>
    <name type="synonym">Musa malaccensis</name>
    <dbReference type="NCBI Taxonomy" id="214687"/>
    <lineage>
        <taxon>Eukaryota</taxon>
        <taxon>Viridiplantae</taxon>
        <taxon>Streptophyta</taxon>
        <taxon>Embryophyta</taxon>
        <taxon>Tracheophyta</taxon>
        <taxon>Spermatophyta</taxon>
        <taxon>Magnoliopsida</taxon>
        <taxon>Liliopsida</taxon>
        <taxon>Zingiberales</taxon>
        <taxon>Musaceae</taxon>
        <taxon>Musa</taxon>
    </lineage>
</organism>
<sequence>MTATLSQPVYISLSLSPAARTKRNMVTRWSEKSPGLKILWLWTLGTAAVLIANVATTRLRDMDNLLRDEDAIRSQSDSAAAASSSQERVIADE</sequence>
<evidence type="ECO:0000313" key="3">
    <source>
        <dbReference type="EMBL" id="CAG1830235.1"/>
    </source>
</evidence>
<keyword evidence="2" id="KW-0812">Transmembrane</keyword>
<evidence type="ECO:0000256" key="1">
    <source>
        <dbReference type="SAM" id="MobiDB-lite"/>
    </source>
</evidence>
<dbReference type="AlphaFoldDB" id="A0A8D6ZIF1"/>
<dbReference type="EMBL" id="HG996472">
    <property type="protein sequence ID" value="CAG1830235.1"/>
    <property type="molecule type" value="Genomic_DNA"/>
</dbReference>
<name>A0A8D6ZIF1_MUSAM</name>
<keyword evidence="2" id="KW-1133">Transmembrane helix</keyword>
<protein>
    <submittedName>
        <fullName evidence="3">(wild Malaysian banana) hypothetical protein</fullName>
    </submittedName>
</protein>
<gene>
    <name evidence="3" type="ORF">GSMUA_334890.1</name>
</gene>
<evidence type="ECO:0000256" key="2">
    <source>
        <dbReference type="SAM" id="Phobius"/>
    </source>
</evidence>
<feature type="region of interest" description="Disordered" evidence="1">
    <location>
        <begin position="73"/>
        <end position="93"/>
    </location>
</feature>
<accession>A0A8D6ZIF1</accession>
<reference evidence="3" key="1">
    <citation type="submission" date="2021-03" db="EMBL/GenBank/DDBJ databases">
        <authorList>
            <consortium name="Genoscope - CEA"/>
            <person name="William W."/>
        </authorList>
    </citation>
    <scope>NUCLEOTIDE SEQUENCE</scope>
    <source>
        <strain evidence="3">Doubled-haploid Pahang</strain>
    </source>
</reference>
<feature type="transmembrane region" description="Helical" evidence="2">
    <location>
        <begin position="38"/>
        <end position="57"/>
    </location>
</feature>
<proteinExistence type="predicted"/>
<keyword evidence="2" id="KW-0472">Membrane</keyword>